<evidence type="ECO:0000256" key="5">
    <source>
        <dbReference type="ARBA" id="ARBA00022617"/>
    </source>
</evidence>
<evidence type="ECO:0000256" key="10">
    <source>
        <dbReference type="ARBA" id="ARBA00023004"/>
    </source>
</evidence>
<sequence length="497" mass="57804">MIIQFVTLIIASFPLYLLYIHFKWLAQDKRIGVKGPKCLPLLGNLHQLWGYILKLTAHKRMVEMFDEYGDTFRLRFGPKLLILTRDVKIIEGIVNNPKFEKSHDYKLYEPWLGNGILLSAGAKWHKMRKLLTPAFHFQILEQFIPIYEEHGKIFVQKLRNLSTDQVIDVVPWFHAYTLDVISETSMGYKLNAQTDPSSKFVRVNKELLDTIILRFYNPLYKNDWIWKMTKYYKRVSECITYFHEFVDTIINNRRDQLISENSVKFEERKRPALLDILLLSTIDGRPLTNKEIQDEVNSFMLAGHETTGTTLGFLAYVLAKYPDVQNQVYEEIKVNGLFDPDEKLTIRKINSLSYFETVIKETLRMYPILGGAHKQCPEDIKIGGILIPANTIISTSIASSHLYAKNFENPLKFDPSRWNDEISASERNPYAYQPFSSGLRNCIGQKFALLEMKTIMIEILREFKIALGYENFEVDLKHGSLLFSANGVQVKFIKRTE</sequence>
<dbReference type="PRINTS" id="PR00385">
    <property type="entry name" value="P450"/>
</dbReference>
<evidence type="ECO:0000313" key="16">
    <source>
        <dbReference type="EMBL" id="SSX23633.1"/>
    </source>
</evidence>
<proteinExistence type="inferred from homology"/>
<dbReference type="GO" id="GO:0004497">
    <property type="term" value="F:monooxygenase activity"/>
    <property type="evidence" value="ECO:0007669"/>
    <property type="project" value="UniProtKB-KW"/>
</dbReference>
<keyword evidence="9 13" id="KW-0560">Oxidoreductase</keyword>
<keyword evidence="14" id="KW-1133">Transmembrane helix</keyword>
<keyword evidence="11 13" id="KW-0503">Monooxygenase</keyword>
<evidence type="ECO:0000256" key="3">
    <source>
        <dbReference type="ARBA" id="ARBA00004406"/>
    </source>
</evidence>
<comment type="cofactor">
    <cofactor evidence="1 12">
        <name>heme</name>
        <dbReference type="ChEBI" id="CHEBI:30413"/>
    </cofactor>
</comment>
<keyword evidence="8" id="KW-0492">Microsome</keyword>
<dbReference type="EMBL" id="UFQT01000372">
    <property type="protein sequence ID" value="SSX23633.1"/>
    <property type="molecule type" value="Genomic_DNA"/>
</dbReference>
<keyword evidence="10 12" id="KW-0408">Iron</keyword>
<keyword evidence="7" id="KW-0256">Endoplasmic reticulum</keyword>
<feature type="transmembrane region" description="Helical" evidence="14">
    <location>
        <begin position="6"/>
        <end position="26"/>
    </location>
</feature>
<dbReference type="Pfam" id="PF00067">
    <property type="entry name" value="p450"/>
    <property type="match status" value="1"/>
</dbReference>
<keyword evidence="14" id="KW-0472">Membrane</keyword>
<accession>A0A336KFI5</accession>
<dbReference type="Gene3D" id="1.10.630.10">
    <property type="entry name" value="Cytochrome P450"/>
    <property type="match status" value="1"/>
</dbReference>
<dbReference type="PANTHER" id="PTHR24291">
    <property type="entry name" value="CYTOCHROME P450 FAMILY 4"/>
    <property type="match status" value="1"/>
</dbReference>
<dbReference type="GO" id="GO:0005789">
    <property type="term" value="C:endoplasmic reticulum membrane"/>
    <property type="evidence" value="ECO:0007669"/>
    <property type="project" value="UniProtKB-SubCell"/>
</dbReference>
<name>A0A336KFI5_CULSO</name>
<evidence type="ECO:0000256" key="12">
    <source>
        <dbReference type="PIRSR" id="PIRSR602401-1"/>
    </source>
</evidence>
<evidence type="ECO:0000256" key="4">
    <source>
        <dbReference type="ARBA" id="ARBA00010617"/>
    </source>
</evidence>
<dbReference type="GO" id="GO:0005506">
    <property type="term" value="F:iron ion binding"/>
    <property type="evidence" value="ECO:0007669"/>
    <property type="project" value="InterPro"/>
</dbReference>
<dbReference type="CDD" id="cd20628">
    <property type="entry name" value="CYP4"/>
    <property type="match status" value="1"/>
</dbReference>
<dbReference type="PROSITE" id="PS00086">
    <property type="entry name" value="CYTOCHROME_P450"/>
    <property type="match status" value="1"/>
</dbReference>
<evidence type="ECO:0000256" key="7">
    <source>
        <dbReference type="ARBA" id="ARBA00022824"/>
    </source>
</evidence>
<dbReference type="PRINTS" id="PR00463">
    <property type="entry name" value="EP450I"/>
</dbReference>
<evidence type="ECO:0000313" key="15">
    <source>
        <dbReference type="EMBL" id="SSX03267.1"/>
    </source>
</evidence>
<dbReference type="SUPFAM" id="SSF48264">
    <property type="entry name" value="Cytochrome P450"/>
    <property type="match status" value="1"/>
</dbReference>
<protein>
    <submittedName>
        <fullName evidence="15">CSON009392 protein</fullName>
    </submittedName>
</protein>
<evidence type="ECO:0000256" key="11">
    <source>
        <dbReference type="ARBA" id="ARBA00023033"/>
    </source>
</evidence>
<evidence type="ECO:0000256" key="14">
    <source>
        <dbReference type="SAM" id="Phobius"/>
    </source>
</evidence>
<comment type="similarity">
    <text evidence="4 13">Belongs to the cytochrome P450 family.</text>
</comment>
<dbReference type="InterPro" id="IPR036396">
    <property type="entry name" value="Cyt_P450_sf"/>
</dbReference>
<evidence type="ECO:0000256" key="8">
    <source>
        <dbReference type="ARBA" id="ARBA00022848"/>
    </source>
</evidence>
<dbReference type="EMBL" id="UFQS01000372">
    <property type="protein sequence ID" value="SSX03267.1"/>
    <property type="molecule type" value="Genomic_DNA"/>
</dbReference>
<reference evidence="15" key="1">
    <citation type="submission" date="2018-04" db="EMBL/GenBank/DDBJ databases">
        <authorList>
            <person name="Go L.Y."/>
            <person name="Mitchell J.A."/>
        </authorList>
    </citation>
    <scope>NUCLEOTIDE SEQUENCE</scope>
    <source>
        <tissue evidence="15">Whole organism</tissue>
    </source>
</reference>
<dbReference type="InterPro" id="IPR050196">
    <property type="entry name" value="Cytochrome_P450_Monoox"/>
</dbReference>
<keyword evidence="5 12" id="KW-0349">Heme</keyword>
<dbReference type="GO" id="GO:0016705">
    <property type="term" value="F:oxidoreductase activity, acting on paired donors, with incorporation or reduction of molecular oxygen"/>
    <property type="evidence" value="ECO:0007669"/>
    <property type="project" value="InterPro"/>
</dbReference>
<dbReference type="AlphaFoldDB" id="A0A336KFI5"/>
<feature type="binding site" description="axial binding residue" evidence="12">
    <location>
        <position position="442"/>
    </location>
    <ligand>
        <name>heme</name>
        <dbReference type="ChEBI" id="CHEBI:30413"/>
    </ligand>
    <ligandPart>
        <name>Fe</name>
        <dbReference type="ChEBI" id="CHEBI:18248"/>
    </ligandPart>
</feature>
<evidence type="ECO:0000256" key="1">
    <source>
        <dbReference type="ARBA" id="ARBA00001971"/>
    </source>
</evidence>
<gene>
    <name evidence="15" type="primary">CSON009392</name>
</gene>
<dbReference type="GO" id="GO:0020037">
    <property type="term" value="F:heme binding"/>
    <property type="evidence" value="ECO:0007669"/>
    <property type="project" value="InterPro"/>
</dbReference>
<dbReference type="PANTHER" id="PTHR24291:SF187">
    <property type="entry name" value="CYTOCHROME P450 4AE1-RELATED"/>
    <property type="match status" value="1"/>
</dbReference>
<keyword evidence="14" id="KW-0812">Transmembrane</keyword>
<dbReference type="VEuPathDB" id="VectorBase:CSON009392"/>
<keyword evidence="6 12" id="KW-0479">Metal-binding</keyword>
<dbReference type="FunFam" id="1.10.630.10:FF:000182">
    <property type="entry name" value="Cytochrome P450 3A4"/>
    <property type="match status" value="1"/>
</dbReference>
<evidence type="ECO:0000256" key="6">
    <source>
        <dbReference type="ARBA" id="ARBA00022723"/>
    </source>
</evidence>
<reference evidence="16" key="2">
    <citation type="submission" date="2018-07" db="EMBL/GenBank/DDBJ databases">
        <authorList>
            <person name="Quirk P.G."/>
            <person name="Krulwich T.A."/>
        </authorList>
    </citation>
    <scope>NUCLEOTIDE SEQUENCE</scope>
</reference>
<evidence type="ECO:0000256" key="9">
    <source>
        <dbReference type="ARBA" id="ARBA00023002"/>
    </source>
</evidence>
<organism evidence="15">
    <name type="scientific">Culicoides sonorensis</name>
    <name type="common">Biting midge</name>
    <dbReference type="NCBI Taxonomy" id="179676"/>
    <lineage>
        <taxon>Eukaryota</taxon>
        <taxon>Metazoa</taxon>
        <taxon>Ecdysozoa</taxon>
        <taxon>Arthropoda</taxon>
        <taxon>Hexapoda</taxon>
        <taxon>Insecta</taxon>
        <taxon>Pterygota</taxon>
        <taxon>Neoptera</taxon>
        <taxon>Endopterygota</taxon>
        <taxon>Diptera</taxon>
        <taxon>Nematocera</taxon>
        <taxon>Chironomoidea</taxon>
        <taxon>Ceratopogonidae</taxon>
        <taxon>Ceratopogoninae</taxon>
        <taxon>Culicoides</taxon>
        <taxon>Monoculicoides</taxon>
    </lineage>
</organism>
<comment type="subcellular location">
    <subcellularLocation>
        <location evidence="3">Endoplasmic reticulum membrane</location>
        <topology evidence="3">Peripheral membrane protein</topology>
    </subcellularLocation>
    <subcellularLocation>
        <location evidence="2">Microsome membrane</location>
        <topology evidence="2">Peripheral membrane protein</topology>
    </subcellularLocation>
</comment>
<evidence type="ECO:0000256" key="13">
    <source>
        <dbReference type="RuleBase" id="RU000461"/>
    </source>
</evidence>
<dbReference type="InterPro" id="IPR002401">
    <property type="entry name" value="Cyt_P450_E_grp-I"/>
</dbReference>
<dbReference type="InterPro" id="IPR017972">
    <property type="entry name" value="Cyt_P450_CS"/>
</dbReference>
<evidence type="ECO:0000256" key="2">
    <source>
        <dbReference type="ARBA" id="ARBA00004174"/>
    </source>
</evidence>
<dbReference type="InterPro" id="IPR001128">
    <property type="entry name" value="Cyt_P450"/>
</dbReference>